<organism evidence="1 2">
    <name type="scientific">Bacteroides xylanisolvens</name>
    <dbReference type="NCBI Taxonomy" id="371601"/>
    <lineage>
        <taxon>Bacteria</taxon>
        <taxon>Pseudomonadati</taxon>
        <taxon>Bacteroidota</taxon>
        <taxon>Bacteroidia</taxon>
        <taxon>Bacteroidales</taxon>
        <taxon>Bacteroidaceae</taxon>
        <taxon>Bacteroides</taxon>
    </lineage>
</organism>
<evidence type="ECO:0000313" key="2">
    <source>
        <dbReference type="Proteomes" id="UP000474077"/>
    </source>
</evidence>
<dbReference type="InterPro" id="IPR005901">
    <property type="entry name" value="GLPGLI"/>
</dbReference>
<sequence length="299" mass="35048">MECFSILSVLLNKKEMKTSLLLTIFTFIIIGYAQSQEKQGKAYAPLPEFQESRAVDTAFVRIAFAFNPLDINKPDTYIDLQYLDIGTNLSRHYSYWVSNNNLLVHEWNKKYPNAQSSPIRLGPLGRIPDYWSEYQYSEYFKDYKENLLTEYARMPHGVPSYQSSEKIPVQDWNIGSDTLSVIGYLCQQATCFFRGRYYTAWFAKDIPISNGPWKFGGLPGLILKIYDNNQFYTWECIKIEPFKFPLKRYDFSHYKPVERLKLLKLQRMLNEDFYKVMGVRRLNGGKLPGPVSYEPLELE</sequence>
<protein>
    <submittedName>
        <fullName evidence="1">GLPGLI family protein</fullName>
    </submittedName>
</protein>
<dbReference type="EMBL" id="WDER01000013">
    <property type="protein sequence ID" value="KAB6084704.1"/>
    <property type="molecule type" value="Genomic_DNA"/>
</dbReference>
<reference evidence="1 2" key="1">
    <citation type="journal article" date="2019" name="Nat. Med.">
        <title>A library of human gut bacterial isolates paired with longitudinal multiomics data enables mechanistic microbiome research.</title>
        <authorList>
            <person name="Poyet M."/>
            <person name="Groussin M."/>
            <person name="Gibbons S.M."/>
            <person name="Avila-Pacheco J."/>
            <person name="Jiang X."/>
            <person name="Kearney S.M."/>
            <person name="Perrotta A.R."/>
            <person name="Berdy B."/>
            <person name="Zhao S."/>
            <person name="Lieberman T.D."/>
            <person name="Swanson P.K."/>
            <person name="Smith M."/>
            <person name="Roesemann S."/>
            <person name="Alexander J.E."/>
            <person name="Rich S.A."/>
            <person name="Livny J."/>
            <person name="Vlamakis H."/>
            <person name="Clish C."/>
            <person name="Bullock K."/>
            <person name="Deik A."/>
            <person name="Scott J."/>
            <person name="Pierce K.A."/>
            <person name="Xavier R.J."/>
            <person name="Alm E.J."/>
        </authorList>
    </citation>
    <scope>NUCLEOTIDE SEQUENCE [LARGE SCALE GENOMIC DNA]</scope>
    <source>
        <strain evidence="1 2">BIOML-A73</strain>
    </source>
</reference>
<dbReference type="AlphaFoldDB" id="A0A4Q5DAU3"/>
<proteinExistence type="predicted"/>
<accession>A0A4Q5DAU3</accession>
<evidence type="ECO:0000313" key="1">
    <source>
        <dbReference type="EMBL" id="KAB6084704.1"/>
    </source>
</evidence>
<gene>
    <name evidence="1" type="ORF">GA560_06990</name>
</gene>
<name>A0A4Q5DAU3_9BACE</name>
<dbReference type="Pfam" id="PF09697">
    <property type="entry name" value="Porph_ging"/>
    <property type="match status" value="1"/>
</dbReference>
<comment type="caution">
    <text evidence="1">The sequence shown here is derived from an EMBL/GenBank/DDBJ whole genome shotgun (WGS) entry which is preliminary data.</text>
</comment>
<dbReference type="Proteomes" id="UP000474077">
    <property type="component" value="Unassembled WGS sequence"/>
</dbReference>
<dbReference type="NCBIfam" id="TIGR01200">
    <property type="entry name" value="GLPGLI"/>
    <property type="match status" value="1"/>
</dbReference>